<proteinExistence type="predicted"/>
<organism evidence="1 2">
    <name type="scientific">Eoetvoesiella caeni</name>
    <dbReference type="NCBI Taxonomy" id="645616"/>
    <lineage>
        <taxon>Bacteria</taxon>
        <taxon>Pseudomonadati</taxon>
        <taxon>Pseudomonadota</taxon>
        <taxon>Betaproteobacteria</taxon>
        <taxon>Burkholderiales</taxon>
        <taxon>Alcaligenaceae</taxon>
        <taxon>Eoetvoesiella</taxon>
    </lineage>
</organism>
<dbReference type="Proteomes" id="UP000253628">
    <property type="component" value="Unassembled WGS sequence"/>
</dbReference>
<protein>
    <submittedName>
        <fullName evidence="1">Uncharacterized protein</fullName>
    </submittedName>
</protein>
<evidence type="ECO:0000313" key="2">
    <source>
        <dbReference type="Proteomes" id="UP000253628"/>
    </source>
</evidence>
<accession>A0A366HCA8</accession>
<dbReference type="EMBL" id="QNRQ01000005">
    <property type="protein sequence ID" value="RBP39313.1"/>
    <property type="molecule type" value="Genomic_DNA"/>
</dbReference>
<keyword evidence="2" id="KW-1185">Reference proteome</keyword>
<name>A0A366HCA8_9BURK</name>
<gene>
    <name evidence="1" type="ORF">DFR37_105105</name>
</gene>
<sequence>MVKKMINDLPETMASELMRTAKFANLSLSWAERNNHKGLLIASFQVEDETGAYSAGVTVRLEIKKPIVVERCLYEFGLFKLHNGASRRAYQLNVTPFDKVSHNALLGPILGPHEHIGDAVYAVNEKGVQCGNLDVAFNFFCERINLQFTGAFNSPL</sequence>
<comment type="caution">
    <text evidence="1">The sequence shown here is derived from an EMBL/GenBank/DDBJ whole genome shotgun (WGS) entry which is preliminary data.</text>
</comment>
<evidence type="ECO:0000313" key="1">
    <source>
        <dbReference type="EMBL" id="RBP39313.1"/>
    </source>
</evidence>
<dbReference type="AlphaFoldDB" id="A0A366HCA8"/>
<reference evidence="1 2" key="1">
    <citation type="submission" date="2018-06" db="EMBL/GenBank/DDBJ databases">
        <title>Genomic Encyclopedia of Type Strains, Phase IV (KMG-IV): sequencing the most valuable type-strain genomes for metagenomic binning, comparative biology and taxonomic classification.</title>
        <authorList>
            <person name="Goeker M."/>
        </authorList>
    </citation>
    <scope>NUCLEOTIDE SEQUENCE [LARGE SCALE GENOMIC DNA]</scope>
    <source>
        <strain evidence="1 2">DSM 25520</strain>
    </source>
</reference>